<evidence type="ECO:0000256" key="1">
    <source>
        <dbReference type="SAM" id="Phobius"/>
    </source>
</evidence>
<evidence type="ECO:0000259" key="2">
    <source>
        <dbReference type="Pfam" id="PF04892"/>
    </source>
</evidence>
<keyword evidence="1" id="KW-1133">Transmembrane helix</keyword>
<dbReference type="AlphaFoldDB" id="A0A1J5QSE3"/>
<gene>
    <name evidence="3" type="ORF">GALL_354180</name>
</gene>
<feature type="transmembrane region" description="Helical" evidence="1">
    <location>
        <begin position="112"/>
        <end position="132"/>
    </location>
</feature>
<feature type="domain" description="VanZ-like" evidence="2">
    <location>
        <begin position="28"/>
        <end position="161"/>
    </location>
</feature>
<proteinExistence type="predicted"/>
<keyword evidence="1" id="KW-0472">Membrane</keyword>
<evidence type="ECO:0000313" key="3">
    <source>
        <dbReference type="EMBL" id="OIQ82799.1"/>
    </source>
</evidence>
<dbReference type="Pfam" id="PF04892">
    <property type="entry name" value="VanZ"/>
    <property type="match status" value="1"/>
</dbReference>
<protein>
    <submittedName>
        <fullName evidence="3">VanZ like family protein</fullName>
    </submittedName>
</protein>
<comment type="caution">
    <text evidence="3">The sequence shown here is derived from an EMBL/GenBank/DDBJ whole genome shotgun (WGS) entry which is preliminary data.</text>
</comment>
<keyword evidence="1" id="KW-0812">Transmembrane</keyword>
<name>A0A1J5QSE3_9ZZZZ</name>
<dbReference type="EMBL" id="MLJW01000766">
    <property type="protein sequence ID" value="OIQ82799.1"/>
    <property type="molecule type" value="Genomic_DNA"/>
</dbReference>
<feature type="transmembrane region" description="Helical" evidence="1">
    <location>
        <begin position="20"/>
        <end position="39"/>
    </location>
</feature>
<dbReference type="InterPro" id="IPR006976">
    <property type="entry name" value="VanZ-like"/>
</dbReference>
<sequence>MTGPDRVRAAPVVARTHLPWSHALLVEYTAFVLFVTWWPSPQSTNAPQWETAILDTIRGVGIPMTMPVLEALANVGMFVPLGMLLVPGWSAWLTRRGRATASAPARTPAAAIFVRTVLTGLALTIVIETVQLAIPGRYSTVQDVVMNTLGGAVGGGAALLVRRLRRG</sequence>
<reference evidence="3" key="1">
    <citation type="submission" date="2016-10" db="EMBL/GenBank/DDBJ databases">
        <title>Sequence of Gallionella enrichment culture.</title>
        <authorList>
            <person name="Poehlein A."/>
            <person name="Muehling M."/>
            <person name="Daniel R."/>
        </authorList>
    </citation>
    <scope>NUCLEOTIDE SEQUENCE</scope>
</reference>
<feature type="transmembrane region" description="Helical" evidence="1">
    <location>
        <begin position="144"/>
        <end position="161"/>
    </location>
</feature>
<accession>A0A1J5QSE3</accession>
<organism evidence="3">
    <name type="scientific">mine drainage metagenome</name>
    <dbReference type="NCBI Taxonomy" id="410659"/>
    <lineage>
        <taxon>unclassified sequences</taxon>
        <taxon>metagenomes</taxon>
        <taxon>ecological metagenomes</taxon>
    </lineage>
</organism>
<feature type="transmembrane region" description="Helical" evidence="1">
    <location>
        <begin position="71"/>
        <end position="92"/>
    </location>
</feature>